<dbReference type="PROSITE" id="PS50217">
    <property type="entry name" value="BZIP"/>
    <property type="match status" value="1"/>
</dbReference>
<keyword evidence="3" id="KW-0805">Transcription regulation</keyword>
<evidence type="ECO:0000256" key="8">
    <source>
        <dbReference type="SAM" id="MobiDB-lite"/>
    </source>
</evidence>
<reference evidence="10" key="1">
    <citation type="submission" date="2017-09" db="EMBL/GenBank/DDBJ databases">
        <title>Polyketide synthases of a Diaporthe helianthi virulent isolate.</title>
        <authorList>
            <person name="Baroncelli R."/>
        </authorList>
    </citation>
    <scope>NUCLEOTIDE SEQUENCE [LARGE SCALE GENOMIC DNA]</scope>
    <source>
        <strain evidence="10">7/96</strain>
    </source>
</reference>
<dbReference type="Pfam" id="PF07716">
    <property type="entry name" value="bZIP_2"/>
    <property type="match status" value="1"/>
</dbReference>
<keyword evidence="4" id="KW-0238">DNA-binding</keyword>
<comment type="similarity">
    <text evidence="2">Belongs to the bZIP family.</text>
</comment>
<dbReference type="InParanoid" id="A0A2P5I063"/>
<keyword evidence="6" id="KW-0834">Unfolded protein response</keyword>
<evidence type="ECO:0000256" key="2">
    <source>
        <dbReference type="ARBA" id="ARBA00007163"/>
    </source>
</evidence>
<evidence type="ECO:0000256" key="7">
    <source>
        <dbReference type="ARBA" id="ARBA00023242"/>
    </source>
</evidence>
<name>A0A2P5I063_DIAHE</name>
<organism evidence="10 11">
    <name type="scientific">Diaporthe helianthi</name>
    <dbReference type="NCBI Taxonomy" id="158607"/>
    <lineage>
        <taxon>Eukaryota</taxon>
        <taxon>Fungi</taxon>
        <taxon>Dikarya</taxon>
        <taxon>Ascomycota</taxon>
        <taxon>Pezizomycotina</taxon>
        <taxon>Sordariomycetes</taxon>
        <taxon>Sordariomycetidae</taxon>
        <taxon>Diaporthales</taxon>
        <taxon>Diaporthaceae</taxon>
        <taxon>Diaporthe</taxon>
    </lineage>
</organism>
<feature type="compositionally biased region" description="Polar residues" evidence="8">
    <location>
        <begin position="209"/>
        <end position="219"/>
    </location>
</feature>
<dbReference type="PANTHER" id="PTHR46714:SF6">
    <property type="entry name" value="TRANSCRIPTIONAL ACTIVATOR HAC1"/>
    <property type="match status" value="1"/>
</dbReference>
<keyword evidence="11" id="KW-1185">Reference proteome</keyword>
<dbReference type="SMART" id="SM00338">
    <property type="entry name" value="BRLZ"/>
    <property type="match status" value="1"/>
</dbReference>
<feature type="compositionally biased region" description="Low complexity" evidence="8">
    <location>
        <begin position="357"/>
        <end position="387"/>
    </location>
</feature>
<dbReference type="GO" id="GO:0045944">
    <property type="term" value="P:positive regulation of transcription by RNA polymerase II"/>
    <property type="evidence" value="ECO:0007669"/>
    <property type="project" value="InterPro"/>
</dbReference>
<dbReference type="SUPFAM" id="SSF57959">
    <property type="entry name" value="Leucine zipper domain"/>
    <property type="match status" value="1"/>
</dbReference>
<evidence type="ECO:0000259" key="9">
    <source>
        <dbReference type="PROSITE" id="PS50217"/>
    </source>
</evidence>
<proteinExistence type="inferred from homology"/>
<evidence type="ECO:0000313" key="11">
    <source>
        <dbReference type="Proteomes" id="UP000094444"/>
    </source>
</evidence>
<sequence>MESTPTPSPLVKNEPMTESYQSLFVGEATPATMDPSALFSTPEPADDSFSLRDMETPSPEDETADSSSDKKPTKKRKSWGQVLPEPKTNLPPRKRAKTDDEKEQRRVERVLRNRRAAQSSRERKRQETEALAQKNKDLEAAVLELQRANTMLQQELKKVRPDLGGAAASPSSNSMTLSQPLFPSHEMNGLLQPSQASMELIEELVNKSNQTPKTVNPASISPALTPVPEEPEFEPANEELNTSAPRAAEASQADNSTPMTQYPAAVLCNDLQCQRLVEMSPSGQASTQSLHPALFMLQQLLLVAYSSSTTLLSLWETRPLAMISMSMRASSPLPPTQAILTSIISLVTNSISIPPLTSTNTSTSTSGSSPTTTATAHSTTSSNSGSETLRLRTLRKILTCNRQLARPLQDATLEALRLSLTRARGSQGSNEHESASGLSPLLPSPERLIALLWAIRTTVRSIEIKDQVKKMREAQHRKGLVAAGPRNTNASTPRTTFVISKSDKLAGSKRKWVGGGSSSIKDGVQGRRQRDRAA</sequence>
<dbReference type="STRING" id="158607.A0A2P5I063"/>
<evidence type="ECO:0000256" key="4">
    <source>
        <dbReference type="ARBA" id="ARBA00023125"/>
    </source>
</evidence>
<feature type="compositionally biased region" description="Basic and acidic residues" evidence="8">
    <location>
        <begin position="120"/>
        <end position="135"/>
    </location>
</feature>
<evidence type="ECO:0000256" key="3">
    <source>
        <dbReference type="ARBA" id="ARBA00023015"/>
    </source>
</evidence>
<keyword evidence="5" id="KW-0804">Transcription</keyword>
<dbReference type="Gene3D" id="1.20.5.170">
    <property type="match status" value="1"/>
</dbReference>
<evidence type="ECO:0000256" key="1">
    <source>
        <dbReference type="ARBA" id="ARBA00004123"/>
    </source>
</evidence>
<dbReference type="GO" id="GO:0003677">
    <property type="term" value="F:DNA binding"/>
    <property type="evidence" value="ECO:0007669"/>
    <property type="project" value="UniProtKB-KW"/>
</dbReference>
<feature type="region of interest" description="Disordered" evidence="8">
    <location>
        <begin position="1"/>
        <end position="135"/>
    </location>
</feature>
<dbReference type="Proteomes" id="UP000094444">
    <property type="component" value="Unassembled WGS sequence"/>
</dbReference>
<accession>A0A2P5I063</accession>
<dbReference type="InterPro" id="IPR046347">
    <property type="entry name" value="bZIP_sf"/>
</dbReference>
<dbReference type="InterPro" id="IPR004827">
    <property type="entry name" value="bZIP"/>
</dbReference>
<protein>
    <submittedName>
        <fullName evidence="10">Transcriptional activator hac1</fullName>
    </submittedName>
</protein>
<dbReference type="GO" id="GO:0005634">
    <property type="term" value="C:nucleus"/>
    <property type="evidence" value="ECO:0007669"/>
    <property type="project" value="UniProtKB-SubCell"/>
</dbReference>
<keyword evidence="7" id="KW-0539">Nucleus</keyword>
<evidence type="ECO:0000313" key="10">
    <source>
        <dbReference type="EMBL" id="POS75892.1"/>
    </source>
</evidence>
<dbReference type="PANTHER" id="PTHR46714">
    <property type="entry name" value="TRANSCRIPTIONAL ACTIVATOR HAC1"/>
    <property type="match status" value="1"/>
</dbReference>
<feature type="compositionally biased region" description="Basic and acidic residues" evidence="8">
    <location>
        <begin position="97"/>
        <end position="111"/>
    </location>
</feature>
<gene>
    <name evidence="10" type="ORF">DHEL01_v205719</name>
</gene>
<evidence type="ECO:0000256" key="5">
    <source>
        <dbReference type="ARBA" id="ARBA00023163"/>
    </source>
</evidence>
<dbReference type="InterPro" id="IPR044280">
    <property type="entry name" value="Hac1/HY5"/>
</dbReference>
<feature type="region of interest" description="Disordered" evidence="8">
    <location>
        <begin position="209"/>
        <end position="257"/>
    </location>
</feature>
<dbReference type="OrthoDB" id="674948at2759"/>
<dbReference type="EMBL" id="MAVT02000431">
    <property type="protein sequence ID" value="POS75892.1"/>
    <property type="molecule type" value="Genomic_DNA"/>
</dbReference>
<feature type="region of interest" description="Disordered" evidence="8">
    <location>
        <begin position="499"/>
        <end position="534"/>
    </location>
</feature>
<evidence type="ECO:0000256" key="6">
    <source>
        <dbReference type="ARBA" id="ARBA00023230"/>
    </source>
</evidence>
<feature type="domain" description="BZIP" evidence="9">
    <location>
        <begin position="103"/>
        <end position="160"/>
    </location>
</feature>
<feature type="region of interest" description="Disordered" evidence="8">
    <location>
        <begin position="355"/>
        <end position="387"/>
    </location>
</feature>
<dbReference type="AlphaFoldDB" id="A0A2P5I063"/>
<comment type="subcellular location">
    <subcellularLocation>
        <location evidence="1">Nucleus</location>
    </subcellularLocation>
</comment>
<comment type="caution">
    <text evidence="10">The sequence shown here is derived from an EMBL/GenBank/DDBJ whole genome shotgun (WGS) entry which is preliminary data.</text>
</comment>
<dbReference type="GO" id="GO:0006986">
    <property type="term" value="P:response to unfolded protein"/>
    <property type="evidence" value="ECO:0007669"/>
    <property type="project" value="UniProtKB-KW"/>
</dbReference>
<dbReference type="GO" id="GO:0000981">
    <property type="term" value="F:DNA-binding transcription factor activity, RNA polymerase II-specific"/>
    <property type="evidence" value="ECO:0007669"/>
    <property type="project" value="InterPro"/>
</dbReference>